<keyword evidence="2" id="KW-1185">Reference proteome</keyword>
<dbReference type="RefSeq" id="WP_167978828.1">
    <property type="nucleotide sequence ID" value="NZ_VSRL01000229.1"/>
</dbReference>
<evidence type="ECO:0000313" key="2">
    <source>
        <dbReference type="Proteomes" id="UP001515943"/>
    </source>
</evidence>
<organism evidence="1 2">
    <name type="scientific">Lentzea indica</name>
    <dbReference type="NCBI Taxonomy" id="2604800"/>
    <lineage>
        <taxon>Bacteria</taxon>
        <taxon>Bacillati</taxon>
        <taxon>Actinomycetota</taxon>
        <taxon>Actinomycetes</taxon>
        <taxon>Pseudonocardiales</taxon>
        <taxon>Pseudonocardiaceae</taxon>
        <taxon>Lentzea</taxon>
    </lineage>
</organism>
<accession>A0ABX1FTP0</accession>
<dbReference type="EMBL" id="VSRL01000229">
    <property type="protein sequence ID" value="NKE62194.1"/>
    <property type="molecule type" value="Genomic_DNA"/>
</dbReference>
<protein>
    <submittedName>
        <fullName evidence="1">Uncharacterized protein</fullName>
    </submittedName>
</protein>
<sequence>MTRFAPLLVNRDSTQVPTGICKYHQPLIESPSTTPNLLDICRTKPRAVGSSKALVDVELVVLADAVRLAATSLQALGVMPR</sequence>
<comment type="caution">
    <text evidence="1">The sequence shown here is derived from an EMBL/GenBank/DDBJ whole genome shotgun (WGS) entry which is preliminary data.</text>
</comment>
<gene>
    <name evidence="1" type="ORF">FXN61_37805</name>
</gene>
<dbReference type="Proteomes" id="UP001515943">
    <property type="component" value="Unassembled WGS sequence"/>
</dbReference>
<reference evidence="1 2" key="1">
    <citation type="submission" date="2019-08" db="EMBL/GenBank/DDBJ databases">
        <title>Lentzea from Indian Himalayas.</title>
        <authorList>
            <person name="Mandal S."/>
            <person name="Mallick Gupta A."/>
            <person name="Maiti P.K."/>
            <person name="Sarkar J."/>
            <person name="Mandal S."/>
        </authorList>
    </citation>
    <scope>NUCLEOTIDE SEQUENCE [LARGE SCALE GENOMIC DNA]</scope>
    <source>
        <strain evidence="1 2">PSKA42</strain>
    </source>
</reference>
<name>A0ABX1FTP0_9PSEU</name>
<evidence type="ECO:0000313" key="1">
    <source>
        <dbReference type="EMBL" id="NKE62194.1"/>
    </source>
</evidence>
<proteinExistence type="predicted"/>